<reference evidence="3" key="1">
    <citation type="submission" date="2013-07" db="EMBL/GenBank/DDBJ databases">
        <title>The genome of Eucalyptus grandis.</title>
        <authorList>
            <person name="Schmutz J."/>
            <person name="Hayes R."/>
            <person name="Myburg A."/>
            <person name="Tuskan G."/>
            <person name="Grattapaglia D."/>
            <person name="Rokhsar D.S."/>
        </authorList>
    </citation>
    <scope>NUCLEOTIDE SEQUENCE</scope>
    <source>
        <tissue evidence="3">Leaf extractions</tissue>
    </source>
</reference>
<dbReference type="Gramene" id="KCW67013">
    <property type="protein sequence ID" value="KCW67013"/>
    <property type="gene ID" value="EUGRSUZ_F00770"/>
</dbReference>
<organism evidence="3">
    <name type="scientific">Eucalyptus grandis</name>
    <name type="common">Flooded gum</name>
    <dbReference type="NCBI Taxonomy" id="71139"/>
    <lineage>
        <taxon>Eukaryota</taxon>
        <taxon>Viridiplantae</taxon>
        <taxon>Streptophyta</taxon>
        <taxon>Embryophyta</taxon>
        <taxon>Tracheophyta</taxon>
        <taxon>Spermatophyta</taxon>
        <taxon>Magnoliopsida</taxon>
        <taxon>eudicotyledons</taxon>
        <taxon>Gunneridae</taxon>
        <taxon>Pentapetalae</taxon>
        <taxon>rosids</taxon>
        <taxon>malvids</taxon>
        <taxon>Myrtales</taxon>
        <taxon>Myrtaceae</taxon>
        <taxon>Myrtoideae</taxon>
        <taxon>Eucalypteae</taxon>
        <taxon>Eucalyptus</taxon>
    </lineage>
</organism>
<feature type="compositionally biased region" description="Polar residues" evidence="1">
    <location>
        <begin position="274"/>
        <end position="287"/>
    </location>
</feature>
<dbReference type="GO" id="GO:0010494">
    <property type="term" value="C:cytoplasmic stress granule"/>
    <property type="evidence" value="ECO:0000318"/>
    <property type="project" value="GO_Central"/>
</dbReference>
<dbReference type="STRING" id="71139.A0A059BLP6"/>
<sequence>MGRRIGEPSRDGRDGASLGESLLLAAVCIVGLPVDVHVTNGAVYSGIFHTVSVEGVIVKKARMTKKGRSNSNVASGCMVETLVILAEDLVQVIAKGVELPAYGITGTIAGDESELAIGTASNDVARVDNRSSSIDTSKRRPHQRKTSVTSENGLTDGDTCGTFKVNSQGQAENKNEGKGMSIRAVENVSEGGIEKRGRKIHIMGGGAFDASANGRQVDENPQVKQDDLNRESENQEDNKASAMQGSSPSSDACLSLVKPVDGTHSEVLPPPQPNEASHLTASAPAKSNNGTYCRPVLSENAASCCGLASTLSVVGTSGRSLSSMASPTEKVHLQGPEAYKRAKESKLNPGAKIFSPALTKSVPATPPLVRPVTGMSYVPSASPLLPVGAAQAEVGTSSYVPQPSVPAKAVQYNTFTAGNGDMSAISQAFAGNMGSRAQLLRYSGQHHAFPLGSTFVHPNAQAVMVGRMGQLVYMPVSQDLVQSGTAIPPAFPRPLPTLSQVQFPKHQGTLPGQPFVHQPTVGGQQLYAAASPPPLLQSPFPANQSISVSVPGANGLFNAKFL</sequence>
<dbReference type="GO" id="GO:0003729">
    <property type="term" value="F:mRNA binding"/>
    <property type="evidence" value="ECO:0000318"/>
    <property type="project" value="GO_Central"/>
</dbReference>
<accession>A0A059BLP6</accession>
<name>A0A059BLP6_EUCGR</name>
<evidence type="ECO:0000259" key="2">
    <source>
        <dbReference type="Pfam" id="PF14438"/>
    </source>
</evidence>
<dbReference type="Pfam" id="PF14438">
    <property type="entry name" value="SM-ATX"/>
    <property type="match status" value="1"/>
</dbReference>
<dbReference type="eggNOG" id="ENOG502QPY3">
    <property type="taxonomic scope" value="Eukaryota"/>
</dbReference>
<gene>
    <name evidence="3" type="ORF">EUGRSUZ_F00770</name>
</gene>
<protein>
    <recommendedName>
        <fullName evidence="2">Ataxin 2 SM domain-containing protein</fullName>
    </recommendedName>
</protein>
<proteinExistence type="predicted"/>
<dbReference type="PANTHER" id="PTHR12854:SF12">
    <property type="entry name" value="POLYADENYLATE-BINDING PROTEIN INTERACTING PROTEIN"/>
    <property type="match status" value="1"/>
</dbReference>
<evidence type="ECO:0000256" key="1">
    <source>
        <dbReference type="SAM" id="MobiDB-lite"/>
    </source>
</evidence>
<dbReference type="AlphaFoldDB" id="A0A059BLP6"/>
<dbReference type="FunCoup" id="A0A059BLP6">
    <property type="interactions" value="1484"/>
</dbReference>
<evidence type="ECO:0000313" key="3">
    <source>
        <dbReference type="EMBL" id="KCW67013.1"/>
    </source>
</evidence>
<dbReference type="InParanoid" id="A0A059BLP6"/>
<dbReference type="EMBL" id="KK198758">
    <property type="protein sequence ID" value="KCW67013.1"/>
    <property type="molecule type" value="Genomic_DNA"/>
</dbReference>
<dbReference type="InterPro" id="IPR045117">
    <property type="entry name" value="ATXN2-like"/>
</dbReference>
<feature type="domain" description="Ataxin 2 SM" evidence="2">
    <location>
        <begin position="21"/>
        <end position="95"/>
    </location>
</feature>
<dbReference type="KEGG" id="egr:104448245"/>
<feature type="compositionally biased region" description="Polar residues" evidence="1">
    <location>
        <begin position="241"/>
        <end position="252"/>
    </location>
</feature>
<dbReference type="OrthoDB" id="2275718at2759"/>
<dbReference type="PANTHER" id="PTHR12854">
    <property type="entry name" value="ATAXIN 2-RELATED"/>
    <property type="match status" value="1"/>
</dbReference>
<feature type="region of interest" description="Disordered" evidence="1">
    <location>
        <begin position="128"/>
        <end position="180"/>
    </location>
</feature>
<dbReference type="GO" id="GO:0034063">
    <property type="term" value="P:stress granule assembly"/>
    <property type="evidence" value="ECO:0000318"/>
    <property type="project" value="GO_Central"/>
</dbReference>
<feature type="compositionally biased region" description="Basic and acidic residues" evidence="1">
    <location>
        <begin position="224"/>
        <end position="239"/>
    </location>
</feature>
<dbReference type="InterPro" id="IPR025852">
    <property type="entry name" value="SM_dom_ATX"/>
</dbReference>
<feature type="region of interest" description="Disordered" evidence="1">
    <location>
        <begin position="205"/>
        <end position="287"/>
    </location>
</feature>
<dbReference type="OMA" id="PSSQNAM"/>